<keyword evidence="3" id="KW-0862">Zinc</keyword>
<proteinExistence type="predicted"/>
<evidence type="ECO:0000313" key="8">
    <source>
        <dbReference type="Proteomes" id="UP000035740"/>
    </source>
</evidence>
<evidence type="ECO:0000256" key="4">
    <source>
        <dbReference type="PROSITE-ProRule" id="PRU00027"/>
    </source>
</evidence>
<dbReference type="PROSITE" id="PS50808">
    <property type="entry name" value="ZF_BED"/>
    <property type="match status" value="1"/>
</dbReference>
<dbReference type="SUPFAM" id="SSF140996">
    <property type="entry name" value="Hermes dimerisation domain"/>
    <property type="match status" value="1"/>
</dbReference>
<dbReference type="PANTHER" id="PTHR34396">
    <property type="entry name" value="OS03G0264950 PROTEIN-RELATED"/>
    <property type="match status" value="1"/>
</dbReference>
<name>A0A0J8B5Y5_BETVV</name>
<evidence type="ECO:0000259" key="6">
    <source>
        <dbReference type="PROSITE" id="PS50808"/>
    </source>
</evidence>
<keyword evidence="8" id="KW-1185">Reference proteome</keyword>
<feature type="compositionally biased region" description="Polar residues" evidence="5">
    <location>
        <begin position="1"/>
        <end position="10"/>
    </location>
</feature>
<reference evidence="7 8" key="1">
    <citation type="journal article" date="2014" name="Nature">
        <title>The genome of the recently domesticated crop plant sugar beet (Beta vulgaris).</title>
        <authorList>
            <person name="Dohm J.C."/>
            <person name="Minoche A.E."/>
            <person name="Holtgrawe D."/>
            <person name="Capella-Gutierrez S."/>
            <person name="Zakrzewski F."/>
            <person name="Tafer H."/>
            <person name="Rupp O."/>
            <person name="Sorensen T.R."/>
            <person name="Stracke R."/>
            <person name="Reinhardt R."/>
            <person name="Goesmann A."/>
            <person name="Kraft T."/>
            <person name="Schulz B."/>
            <person name="Stadler P.F."/>
            <person name="Schmidt T."/>
            <person name="Gabaldon T."/>
            <person name="Lehrach H."/>
            <person name="Weisshaar B."/>
            <person name="Himmelbauer H."/>
        </authorList>
    </citation>
    <scope>NUCLEOTIDE SEQUENCE [LARGE SCALE GENOMIC DNA]</scope>
    <source>
        <tissue evidence="7">Taproot</tissue>
    </source>
</reference>
<dbReference type="Gramene" id="KMS95217">
    <property type="protein sequence ID" value="KMS95217"/>
    <property type="gene ID" value="BVRB_010920"/>
</dbReference>
<keyword evidence="1" id="KW-0479">Metal-binding</keyword>
<dbReference type="GO" id="GO:0006357">
    <property type="term" value="P:regulation of transcription by RNA polymerase II"/>
    <property type="evidence" value="ECO:0007669"/>
    <property type="project" value="TreeGrafter"/>
</dbReference>
<evidence type="ECO:0000256" key="1">
    <source>
        <dbReference type="ARBA" id="ARBA00022723"/>
    </source>
</evidence>
<dbReference type="SMART" id="SM00614">
    <property type="entry name" value="ZnF_BED"/>
    <property type="match status" value="1"/>
</dbReference>
<feature type="domain" description="BED-type" evidence="6">
    <location>
        <begin position="67"/>
        <end position="119"/>
    </location>
</feature>
<dbReference type="PANTHER" id="PTHR34396:SF27">
    <property type="entry name" value="OS08G0208700 PROTEIN"/>
    <property type="match status" value="1"/>
</dbReference>
<evidence type="ECO:0000313" key="7">
    <source>
        <dbReference type="EMBL" id="KMS95217.1"/>
    </source>
</evidence>
<organism evidence="7 8">
    <name type="scientific">Beta vulgaris subsp. vulgaris</name>
    <name type="common">Beet</name>
    <dbReference type="NCBI Taxonomy" id="3555"/>
    <lineage>
        <taxon>Eukaryota</taxon>
        <taxon>Viridiplantae</taxon>
        <taxon>Streptophyta</taxon>
        <taxon>Embryophyta</taxon>
        <taxon>Tracheophyta</taxon>
        <taxon>Spermatophyta</taxon>
        <taxon>Magnoliopsida</taxon>
        <taxon>eudicotyledons</taxon>
        <taxon>Gunneridae</taxon>
        <taxon>Pentapetalae</taxon>
        <taxon>Caryophyllales</taxon>
        <taxon>Chenopodiaceae</taxon>
        <taxon>Betoideae</taxon>
        <taxon>Beta</taxon>
    </lineage>
</organism>
<feature type="compositionally biased region" description="Basic residues" evidence="5">
    <location>
        <begin position="45"/>
        <end position="54"/>
    </location>
</feature>
<sequence>MDSSSGNFNFDPTPGYPIESSDGDLDSSEDEVEVLPKGFNFTTSNKKKGKKRKSSVVSGATPTAFRKKTSIYWGHYNKTNEPNSVECKYCKTHIAASSTNGTSGMKNHTLRCKKFPARLDKKQRMLDFESQTIVNEHGTAETVSVPKLWIWDKVVSRNYLARMIVVDELPFSHVEHEGFCDFCKSMNPDFIVLSRSTVTRDCYKLYVEERKN</sequence>
<dbReference type="GO" id="GO:1990837">
    <property type="term" value="F:sequence-specific double-stranded DNA binding"/>
    <property type="evidence" value="ECO:0007669"/>
    <property type="project" value="TreeGrafter"/>
</dbReference>
<dbReference type="Pfam" id="PF02892">
    <property type="entry name" value="zf-BED"/>
    <property type="match status" value="1"/>
</dbReference>
<dbReference type="InterPro" id="IPR053031">
    <property type="entry name" value="Cuticle_assoc_protein"/>
</dbReference>
<keyword evidence="2 4" id="KW-0863">Zinc-finger</keyword>
<protein>
    <recommendedName>
        <fullName evidence="6">BED-type domain-containing protein</fullName>
    </recommendedName>
</protein>
<dbReference type="Proteomes" id="UP000035740">
    <property type="component" value="Unassembled WGS sequence"/>
</dbReference>
<feature type="compositionally biased region" description="Acidic residues" evidence="5">
    <location>
        <begin position="21"/>
        <end position="33"/>
    </location>
</feature>
<dbReference type="InterPro" id="IPR036236">
    <property type="entry name" value="Znf_C2H2_sf"/>
</dbReference>
<gene>
    <name evidence="7" type="ORF">BVRB_010920</name>
</gene>
<evidence type="ECO:0000256" key="5">
    <source>
        <dbReference type="SAM" id="MobiDB-lite"/>
    </source>
</evidence>
<dbReference type="InterPro" id="IPR003656">
    <property type="entry name" value="Znf_BED"/>
</dbReference>
<evidence type="ECO:0000256" key="3">
    <source>
        <dbReference type="ARBA" id="ARBA00022833"/>
    </source>
</evidence>
<dbReference type="SUPFAM" id="SSF57667">
    <property type="entry name" value="beta-beta-alpha zinc fingers"/>
    <property type="match status" value="1"/>
</dbReference>
<dbReference type="GO" id="GO:0005634">
    <property type="term" value="C:nucleus"/>
    <property type="evidence" value="ECO:0007669"/>
    <property type="project" value="TreeGrafter"/>
</dbReference>
<evidence type="ECO:0000256" key="2">
    <source>
        <dbReference type="ARBA" id="ARBA00022771"/>
    </source>
</evidence>
<dbReference type="AlphaFoldDB" id="A0A0J8B5Y5"/>
<dbReference type="OrthoDB" id="1745426at2759"/>
<dbReference type="GO" id="GO:0008270">
    <property type="term" value="F:zinc ion binding"/>
    <property type="evidence" value="ECO:0007669"/>
    <property type="project" value="UniProtKB-KW"/>
</dbReference>
<feature type="region of interest" description="Disordered" evidence="5">
    <location>
        <begin position="1"/>
        <end position="60"/>
    </location>
</feature>
<accession>A0A0J8B5Y5</accession>
<dbReference type="EMBL" id="KQ090514">
    <property type="protein sequence ID" value="KMS95217.1"/>
    <property type="molecule type" value="Genomic_DNA"/>
</dbReference>